<comment type="caution">
    <text evidence="2">The sequence shown here is derived from an EMBL/GenBank/DDBJ whole genome shotgun (WGS) entry which is preliminary data.</text>
</comment>
<proteinExistence type="predicted"/>
<evidence type="ECO:0000313" key="3">
    <source>
        <dbReference type="Proteomes" id="UP000486602"/>
    </source>
</evidence>
<gene>
    <name evidence="2" type="ORF">G3O08_14495</name>
</gene>
<dbReference type="PANTHER" id="PTHR34599">
    <property type="entry name" value="PEROXIDASE-RELATED"/>
    <property type="match status" value="1"/>
</dbReference>
<accession>A0A7K3WSP5</accession>
<reference evidence="2 3" key="1">
    <citation type="submission" date="2020-02" db="EMBL/GenBank/DDBJ databases">
        <title>Out from the shadows clarifying the taxonomy of the family Cryomorphaceae and related taxa by utilizing the GTDB taxonomic framework.</title>
        <authorList>
            <person name="Bowman J.P."/>
        </authorList>
    </citation>
    <scope>NUCLEOTIDE SEQUENCE [LARGE SCALE GENOMIC DNA]</scope>
    <source>
        <strain evidence="2 3">QSSC 1-22</strain>
    </source>
</reference>
<dbReference type="CDD" id="cd03398">
    <property type="entry name" value="PAP2_haloperoxidase"/>
    <property type="match status" value="1"/>
</dbReference>
<dbReference type="GO" id="GO:0004601">
    <property type="term" value="F:peroxidase activity"/>
    <property type="evidence" value="ECO:0007669"/>
    <property type="project" value="UniProtKB-KW"/>
</dbReference>
<dbReference type="InterPro" id="IPR052559">
    <property type="entry name" value="V-haloperoxidase"/>
</dbReference>
<dbReference type="RefSeq" id="WP_163286106.1">
    <property type="nucleotide sequence ID" value="NZ_JAAGVY010000031.1"/>
</dbReference>
<dbReference type="EMBL" id="JAAGVY010000031">
    <property type="protein sequence ID" value="NEN24713.1"/>
    <property type="molecule type" value="Genomic_DNA"/>
</dbReference>
<keyword evidence="2" id="KW-0560">Oxidoreductase</keyword>
<keyword evidence="3" id="KW-1185">Reference proteome</keyword>
<keyword evidence="1" id="KW-0732">Signal</keyword>
<organism evidence="2 3">
    <name type="scientific">Cryomorpha ignava</name>
    <dbReference type="NCBI Taxonomy" id="101383"/>
    <lineage>
        <taxon>Bacteria</taxon>
        <taxon>Pseudomonadati</taxon>
        <taxon>Bacteroidota</taxon>
        <taxon>Flavobacteriia</taxon>
        <taxon>Flavobacteriales</taxon>
        <taxon>Cryomorphaceae</taxon>
        <taxon>Cryomorpha</taxon>
    </lineage>
</organism>
<keyword evidence="2" id="KW-0575">Peroxidase</keyword>
<evidence type="ECO:0000313" key="2">
    <source>
        <dbReference type="EMBL" id="NEN24713.1"/>
    </source>
</evidence>
<feature type="signal peptide" evidence="1">
    <location>
        <begin position="1"/>
        <end position="20"/>
    </location>
</feature>
<dbReference type="PANTHER" id="PTHR34599:SF1">
    <property type="entry name" value="PHOSPHATIDIC ACID PHOSPHATASE TYPE 2_HALOPEROXIDASE DOMAIN-CONTAINING PROTEIN"/>
    <property type="match status" value="1"/>
</dbReference>
<sequence length="453" mass="49819">MKRILTLAIAALIISGCAKDDEPTVQETPTKSAAAKTYDADFMIDYFSLQCDIVRNTNGFLPTIAARGYGYLGVTAYESVVHGIPNGQSLAGQIQGMSAGSLPLPSADLKYDWALVSNKAMADMMRYMFGVNLNPDDAILIDNMEANTKAQLSAGVDADVIARSEQFGADLADAIYQVSKTDGGDESYLNPWQTPWEVPEADYCWIPTDLQLQPLSPDWMNNRSFIANIAEDTQIGAHIPYSSDPQSEFYAAAMEVYNQVNNNTPEQVTITEYWADDPFQTCTPTGHTFNILKQLLAESGATLEKTAVAFGMMGVAENDAFISCWKSKYDYMLIRPVSYIQEHIDPDFTTVIGTPPFPAFISGHSAEIGAGIKVMIDLFADAQGNYTFTDISQQQYGFTPRNFDNFYDLANECALSRFYGGIHFTMDNDKGLELGIAVGDAVVNELTWPKNIQ</sequence>
<dbReference type="AlphaFoldDB" id="A0A7K3WSP5"/>
<dbReference type="Proteomes" id="UP000486602">
    <property type="component" value="Unassembled WGS sequence"/>
</dbReference>
<feature type="chain" id="PRO_5029558563" evidence="1">
    <location>
        <begin position="21"/>
        <end position="453"/>
    </location>
</feature>
<name>A0A7K3WSP5_9FLAO</name>
<protein>
    <submittedName>
        <fullName evidence="2">Vanadium-dependent haloperoxidase</fullName>
    </submittedName>
</protein>
<dbReference type="SUPFAM" id="SSF48317">
    <property type="entry name" value="Acid phosphatase/Vanadium-dependent haloperoxidase"/>
    <property type="match status" value="1"/>
</dbReference>
<evidence type="ECO:0000256" key="1">
    <source>
        <dbReference type="SAM" id="SignalP"/>
    </source>
</evidence>
<dbReference type="PROSITE" id="PS51257">
    <property type="entry name" value="PROKAR_LIPOPROTEIN"/>
    <property type="match status" value="1"/>
</dbReference>
<dbReference type="Gene3D" id="1.10.606.20">
    <property type="match status" value="1"/>
</dbReference>
<dbReference type="InterPro" id="IPR036938">
    <property type="entry name" value="PAP2/HPO_sf"/>
</dbReference>